<feature type="region of interest" description="Disordered" evidence="5">
    <location>
        <begin position="588"/>
        <end position="627"/>
    </location>
</feature>
<reference evidence="8" key="1">
    <citation type="submission" date="2025-08" db="UniProtKB">
        <authorList>
            <consortium name="RefSeq"/>
        </authorList>
    </citation>
    <scope>IDENTIFICATION</scope>
    <source>
        <tissue evidence="8">Gonads</tissue>
    </source>
</reference>
<dbReference type="GO" id="GO:0003676">
    <property type="term" value="F:nucleic acid binding"/>
    <property type="evidence" value="ECO:0007669"/>
    <property type="project" value="InterPro"/>
</dbReference>
<dbReference type="GO" id="GO:0008270">
    <property type="term" value="F:zinc ion binding"/>
    <property type="evidence" value="ECO:0007669"/>
    <property type="project" value="UniProtKB-KW"/>
</dbReference>
<evidence type="ECO:0000256" key="1">
    <source>
        <dbReference type="ARBA" id="ARBA00022723"/>
    </source>
</evidence>
<dbReference type="RefSeq" id="XP_013410667.1">
    <property type="nucleotide sequence ID" value="XM_013555213.2"/>
</dbReference>
<dbReference type="PANTHER" id="PTHR15375">
    <property type="entry name" value="ACTIVATOR OF S-PHASE KINASE-RELATED"/>
    <property type="match status" value="1"/>
</dbReference>
<dbReference type="GO" id="GO:1901987">
    <property type="term" value="P:regulation of cell cycle phase transition"/>
    <property type="evidence" value="ECO:0007669"/>
    <property type="project" value="TreeGrafter"/>
</dbReference>
<dbReference type="Gene3D" id="6.10.250.3410">
    <property type="entry name" value="DBF zinc finger"/>
    <property type="match status" value="1"/>
</dbReference>
<dbReference type="PROSITE" id="PS51265">
    <property type="entry name" value="ZF_DBF4"/>
    <property type="match status" value="1"/>
</dbReference>
<dbReference type="SMART" id="SM00586">
    <property type="entry name" value="ZnF_DBF"/>
    <property type="match status" value="1"/>
</dbReference>
<evidence type="ECO:0000259" key="6">
    <source>
        <dbReference type="PROSITE" id="PS51265"/>
    </source>
</evidence>
<keyword evidence="2 4" id="KW-0863">Zinc-finger</keyword>
<evidence type="ECO:0000256" key="3">
    <source>
        <dbReference type="ARBA" id="ARBA00022833"/>
    </source>
</evidence>
<protein>
    <submittedName>
        <fullName evidence="8">Uncharacterized protein LOC106173888</fullName>
    </submittedName>
</protein>
<evidence type="ECO:0000256" key="5">
    <source>
        <dbReference type="SAM" id="MobiDB-lite"/>
    </source>
</evidence>
<feature type="region of interest" description="Disordered" evidence="5">
    <location>
        <begin position="1"/>
        <end position="25"/>
    </location>
</feature>
<name>A0A1S3JJW2_LINAN</name>
<dbReference type="InterPro" id="IPR038545">
    <property type="entry name" value="Znf_DBF_sf"/>
</dbReference>
<dbReference type="GeneID" id="106173888"/>
<accession>A0A1S3JJW2</accession>
<dbReference type="Pfam" id="PF07535">
    <property type="entry name" value="zf-DBF"/>
    <property type="match status" value="1"/>
</dbReference>
<dbReference type="STRING" id="7574.A0A1S3JJW2"/>
<dbReference type="GO" id="GO:0043539">
    <property type="term" value="F:protein serine/threonine kinase activator activity"/>
    <property type="evidence" value="ECO:0007669"/>
    <property type="project" value="TreeGrafter"/>
</dbReference>
<dbReference type="GO" id="GO:0031431">
    <property type="term" value="C:Dbf4-dependent protein kinase complex"/>
    <property type="evidence" value="ECO:0007669"/>
    <property type="project" value="TreeGrafter"/>
</dbReference>
<sequence>MSGARRAAVMGSSTQMTKSAGTRFSSPGTAKRRLLFTSKLYNGKSFFLDLDGYSKLAKLEEDVVRLGGRIERFLSREVNFVVTNKTTECGVNGSPVEPTKTPSPSSVDGSKAPVISRGMALVLKSTSTRRSSAGRNDVLTNAKMWGVPILSLQEVLKKIKDENKKATNTKSKNIEDSFKWIDENDYTYFKGDFLKIEDTQENLRPVYSTFADFPYIDLENDVVFGKNEQSMSKVPATVQNSKSTCTTPRAITTPRRALAVKQAASIGKQRGYCECCDVWYRCLDDHLVSGGHRRYADNNNNYNRLDDVIDSFPSFDEFLTVCLESENPDSSADSEAAKKLVDESSNDATECAVIQAEKNNVVLSEPQSKTDDGVVESVELNDGIQEQKVLAVAAQAEERVCDVAKSINENECGTYDVQTVENKCFSPRGGTLSANDDIQPTNVKDCINKIFDVPVPLPENHQRATEIKSKTSEGEIDIGFTSSSHREELTKLSDSSIDQLPSAHITSPEQDVIDPYEFHSETDEANLWKISRRNSTKLIFHKNGPVIDEKNWNDVYQSPPAGCSFVDLEDDVFNDSVADRGADSVSMALSSDSSLPGVKMDSTNNVLSSDDSLPSDQIDSSPDAQMSDDIASLEAVDELRESMFTAKRHVSLPTNNFQWSVKSEENSGHLKLKFCKIVVTPISQPYDSERVKWRVTRSGNCKLIFRSDSCKKRASHKHGMRTSSRSRQLKYSSFEGMD</sequence>
<keyword evidence="7" id="KW-1185">Reference proteome</keyword>
<keyword evidence="1" id="KW-0479">Metal-binding</keyword>
<evidence type="ECO:0000313" key="8">
    <source>
        <dbReference type="RefSeq" id="XP_013410667.1"/>
    </source>
</evidence>
<dbReference type="KEGG" id="lak:106173888"/>
<dbReference type="GO" id="GO:0010571">
    <property type="term" value="P:positive regulation of nuclear cell cycle DNA replication"/>
    <property type="evidence" value="ECO:0007669"/>
    <property type="project" value="TreeGrafter"/>
</dbReference>
<dbReference type="OrthoDB" id="21380at2759"/>
<evidence type="ECO:0000313" key="7">
    <source>
        <dbReference type="Proteomes" id="UP000085678"/>
    </source>
</evidence>
<dbReference type="InterPro" id="IPR051590">
    <property type="entry name" value="Replication_Regulatory_Kinase"/>
</dbReference>
<dbReference type="FunFam" id="6.10.250.3410:FF:000001">
    <property type="entry name" value="Protein DBF4 homolog A"/>
    <property type="match status" value="1"/>
</dbReference>
<feature type="compositionally biased region" description="Polar residues" evidence="5">
    <location>
        <begin position="721"/>
        <end position="731"/>
    </location>
</feature>
<dbReference type="AlphaFoldDB" id="A0A1S3JJW2"/>
<proteinExistence type="predicted"/>
<dbReference type="InterPro" id="IPR006572">
    <property type="entry name" value="Znf_DBF"/>
</dbReference>
<keyword evidence="3" id="KW-0862">Zinc</keyword>
<gene>
    <name evidence="8" type="primary">LOC106173888</name>
</gene>
<organism evidence="7 8">
    <name type="scientific">Lingula anatina</name>
    <name type="common">Brachiopod</name>
    <name type="synonym">Lingula unguis</name>
    <dbReference type="NCBI Taxonomy" id="7574"/>
    <lineage>
        <taxon>Eukaryota</taxon>
        <taxon>Metazoa</taxon>
        <taxon>Spiralia</taxon>
        <taxon>Lophotrochozoa</taxon>
        <taxon>Brachiopoda</taxon>
        <taxon>Linguliformea</taxon>
        <taxon>Lingulata</taxon>
        <taxon>Lingulida</taxon>
        <taxon>Linguloidea</taxon>
        <taxon>Lingulidae</taxon>
        <taxon>Lingula</taxon>
    </lineage>
</organism>
<feature type="region of interest" description="Disordered" evidence="5">
    <location>
        <begin position="714"/>
        <end position="738"/>
    </location>
</feature>
<evidence type="ECO:0000256" key="4">
    <source>
        <dbReference type="PROSITE-ProRule" id="PRU00600"/>
    </source>
</evidence>
<dbReference type="Proteomes" id="UP000085678">
    <property type="component" value="Unplaced"/>
</dbReference>
<dbReference type="PANTHER" id="PTHR15375:SF26">
    <property type="entry name" value="PROTEIN CHIFFON"/>
    <property type="match status" value="1"/>
</dbReference>
<evidence type="ECO:0000256" key="2">
    <source>
        <dbReference type="ARBA" id="ARBA00022771"/>
    </source>
</evidence>
<feature type="compositionally biased region" description="Polar residues" evidence="5">
    <location>
        <begin position="11"/>
        <end position="25"/>
    </location>
</feature>
<dbReference type="InParanoid" id="A0A1S3JJW2"/>
<feature type="region of interest" description="Disordered" evidence="5">
    <location>
        <begin position="91"/>
        <end position="110"/>
    </location>
</feature>
<feature type="domain" description="DBF4-type" evidence="6">
    <location>
        <begin position="266"/>
        <end position="315"/>
    </location>
</feature>
<dbReference type="OMA" id="NICDDTH"/>
<feature type="compositionally biased region" description="Polar residues" evidence="5">
    <location>
        <begin position="601"/>
        <end position="624"/>
    </location>
</feature>